<reference evidence="1 2" key="1">
    <citation type="journal article" date="2016" name="Mol. Biol. Evol.">
        <title>Comparative Genomics of Early-Diverging Mushroom-Forming Fungi Provides Insights into the Origins of Lignocellulose Decay Capabilities.</title>
        <authorList>
            <person name="Nagy L.G."/>
            <person name="Riley R."/>
            <person name="Tritt A."/>
            <person name="Adam C."/>
            <person name="Daum C."/>
            <person name="Floudas D."/>
            <person name="Sun H."/>
            <person name="Yadav J.S."/>
            <person name="Pangilinan J."/>
            <person name="Larsson K.H."/>
            <person name="Matsuura K."/>
            <person name="Barry K."/>
            <person name="Labutti K."/>
            <person name="Kuo R."/>
            <person name="Ohm R.A."/>
            <person name="Bhattacharya S.S."/>
            <person name="Shirouzu T."/>
            <person name="Yoshinaga Y."/>
            <person name="Martin F.M."/>
            <person name="Grigoriev I.V."/>
            <person name="Hibbett D.S."/>
        </authorList>
    </citation>
    <scope>NUCLEOTIDE SEQUENCE [LARGE SCALE GENOMIC DNA]</scope>
    <source>
        <strain evidence="1 2">HHB12733</strain>
    </source>
</reference>
<sequence>LELILDVRTRWSSTYFMLRRALELRTSLDSVLLFPDHADKLAKFRITQEGWTRLEQIAEILSIAHRGQQALSADSHPTLHLAIPALEYPMSEWEQLEDGKYANDPDMCAVLRAGIDKLGAYYLKMEKTDAYGIAM</sequence>
<organism evidence="1 2">
    <name type="scientific">Calocera cornea HHB12733</name>
    <dbReference type="NCBI Taxonomy" id="1353952"/>
    <lineage>
        <taxon>Eukaryota</taxon>
        <taxon>Fungi</taxon>
        <taxon>Dikarya</taxon>
        <taxon>Basidiomycota</taxon>
        <taxon>Agaricomycotina</taxon>
        <taxon>Dacrymycetes</taxon>
        <taxon>Dacrymycetales</taxon>
        <taxon>Dacrymycetaceae</taxon>
        <taxon>Calocera</taxon>
    </lineage>
</organism>
<dbReference type="InParanoid" id="A0A165F3B5"/>
<keyword evidence="2" id="KW-1185">Reference proteome</keyword>
<feature type="non-terminal residue" evidence="1">
    <location>
        <position position="135"/>
    </location>
</feature>
<dbReference type="EMBL" id="KV423983">
    <property type="protein sequence ID" value="KZT56097.1"/>
    <property type="molecule type" value="Genomic_DNA"/>
</dbReference>
<dbReference type="AlphaFoldDB" id="A0A165F3B5"/>
<feature type="non-terminal residue" evidence="1">
    <location>
        <position position="1"/>
    </location>
</feature>
<dbReference type="SUPFAM" id="SSF53098">
    <property type="entry name" value="Ribonuclease H-like"/>
    <property type="match status" value="1"/>
</dbReference>
<evidence type="ECO:0000313" key="1">
    <source>
        <dbReference type="EMBL" id="KZT56097.1"/>
    </source>
</evidence>
<dbReference type="OrthoDB" id="3172935at2759"/>
<evidence type="ECO:0000313" key="2">
    <source>
        <dbReference type="Proteomes" id="UP000076842"/>
    </source>
</evidence>
<name>A0A165F3B5_9BASI</name>
<dbReference type="InterPro" id="IPR012337">
    <property type="entry name" value="RNaseH-like_sf"/>
</dbReference>
<dbReference type="Proteomes" id="UP000076842">
    <property type="component" value="Unassembled WGS sequence"/>
</dbReference>
<proteinExistence type="predicted"/>
<protein>
    <recommendedName>
        <fullName evidence="3">hAT-like transposase RNase-H fold domain-containing protein</fullName>
    </recommendedName>
</protein>
<evidence type="ECO:0008006" key="3">
    <source>
        <dbReference type="Google" id="ProtNLM"/>
    </source>
</evidence>
<gene>
    <name evidence="1" type="ORF">CALCODRAFT_424408</name>
</gene>
<accession>A0A165F3B5</accession>